<organism evidence="8 9">
    <name type="scientific">Desulfosporosinus fructosivorans</name>
    <dbReference type="NCBI Taxonomy" id="2018669"/>
    <lineage>
        <taxon>Bacteria</taxon>
        <taxon>Bacillati</taxon>
        <taxon>Bacillota</taxon>
        <taxon>Clostridia</taxon>
        <taxon>Eubacteriales</taxon>
        <taxon>Desulfitobacteriaceae</taxon>
        <taxon>Desulfosporosinus</taxon>
    </lineage>
</organism>
<keyword evidence="9" id="KW-1185">Reference proteome</keyword>
<dbReference type="Pfam" id="PF07196">
    <property type="entry name" value="Flagellin_IN"/>
    <property type="match status" value="1"/>
</dbReference>
<evidence type="ECO:0000259" key="6">
    <source>
        <dbReference type="Pfam" id="PF02465"/>
    </source>
</evidence>
<dbReference type="InterPro" id="IPR040026">
    <property type="entry name" value="FliD"/>
</dbReference>
<comment type="caution">
    <text evidence="8">The sequence shown here is derived from an EMBL/GenBank/DDBJ whole genome shotgun (WGS) entry which is preliminary data.</text>
</comment>
<feature type="domain" description="Flagellar hook-associated protein 2 N-terminal" evidence="6">
    <location>
        <begin position="15"/>
        <end position="109"/>
    </location>
</feature>
<proteinExistence type="inferred from homology"/>
<dbReference type="Pfam" id="PF02465">
    <property type="entry name" value="FliD_N"/>
    <property type="match status" value="1"/>
</dbReference>
<dbReference type="OrthoDB" id="9776025at2"/>
<comment type="subcellular location">
    <subcellularLocation>
        <location evidence="5">Secreted</location>
    </subcellularLocation>
    <subcellularLocation>
        <location evidence="5">Bacterial flagellum</location>
    </subcellularLocation>
</comment>
<dbReference type="InterPro" id="IPR010809">
    <property type="entry name" value="FliD_C"/>
</dbReference>
<dbReference type="InterPro" id="IPR010810">
    <property type="entry name" value="Flagellin_hook_IN_motif"/>
</dbReference>
<dbReference type="Proteomes" id="UP000298460">
    <property type="component" value="Unassembled WGS sequence"/>
</dbReference>
<dbReference type="GO" id="GO:0009421">
    <property type="term" value="C:bacterial-type flagellum filament cap"/>
    <property type="evidence" value="ECO:0007669"/>
    <property type="project" value="InterPro"/>
</dbReference>
<dbReference type="RefSeq" id="WP_135544910.1">
    <property type="nucleotide sequence ID" value="NZ_SPQQ01000001.1"/>
</dbReference>
<evidence type="ECO:0000313" key="9">
    <source>
        <dbReference type="Proteomes" id="UP000298460"/>
    </source>
</evidence>
<evidence type="ECO:0000256" key="2">
    <source>
        <dbReference type="ARBA" id="ARBA00011255"/>
    </source>
</evidence>
<dbReference type="Pfam" id="PF07195">
    <property type="entry name" value="FliD_C"/>
    <property type="match status" value="1"/>
</dbReference>
<name>A0A4Z0RCB7_9FIRM</name>
<keyword evidence="8" id="KW-0282">Flagellum</keyword>
<dbReference type="AlphaFoldDB" id="A0A4Z0RCB7"/>
<reference evidence="8 9" key="1">
    <citation type="submission" date="2019-03" db="EMBL/GenBank/DDBJ databases">
        <title>Draft Genome Sequence of Desulfosporosinus fructosivorans Strain 63.6F, Isolated from Marine Sediment in the Baltic Sea.</title>
        <authorList>
            <person name="Hausmann B."/>
            <person name="Vandieken V."/>
            <person name="Pjevac P."/>
            <person name="Schreck K."/>
            <person name="Herbold C.W."/>
            <person name="Loy A."/>
        </authorList>
    </citation>
    <scope>NUCLEOTIDE SEQUENCE [LARGE SCALE GENOMIC DNA]</scope>
    <source>
        <strain evidence="8 9">63.6F</strain>
    </source>
</reference>
<dbReference type="GO" id="GO:0007155">
    <property type="term" value="P:cell adhesion"/>
    <property type="evidence" value="ECO:0007669"/>
    <property type="project" value="InterPro"/>
</dbReference>
<gene>
    <name evidence="8" type="ORF">E4K67_03065</name>
</gene>
<keyword evidence="4 5" id="KW-0975">Bacterial flagellum</keyword>
<keyword evidence="3" id="KW-0175">Coiled coil</keyword>
<dbReference type="GO" id="GO:0005576">
    <property type="term" value="C:extracellular region"/>
    <property type="evidence" value="ECO:0007669"/>
    <property type="project" value="UniProtKB-SubCell"/>
</dbReference>
<keyword evidence="8" id="KW-0966">Cell projection</keyword>
<feature type="domain" description="Flagellar hook-associated protein 2 C-terminal" evidence="7">
    <location>
        <begin position="250"/>
        <end position="541"/>
    </location>
</feature>
<evidence type="ECO:0000256" key="4">
    <source>
        <dbReference type="ARBA" id="ARBA00023143"/>
    </source>
</evidence>
<comment type="function">
    <text evidence="5">Required for morphogenesis and for the elongation of the flagellar filament by facilitating polymerization of the flagellin monomers at the tip of growing filament. Forms a capping structure, which prevents flagellin subunits (transported through the central channel of the flagellum) from leaking out without polymerization at the distal end.</text>
</comment>
<comment type="similarity">
    <text evidence="1 5">Belongs to the FliD family.</text>
</comment>
<keyword evidence="5" id="KW-0964">Secreted</keyword>
<evidence type="ECO:0000256" key="1">
    <source>
        <dbReference type="ARBA" id="ARBA00009764"/>
    </source>
</evidence>
<protein>
    <recommendedName>
        <fullName evidence="5">Flagellar hook-associated protein 2</fullName>
        <shortName evidence="5">HAP2</shortName>
    </recommendedName>
    <alternativeName>
        <fullName evidence="5">Flagellar cap protein</fullName>
    </alternativeName>
</protein>
<evidence type="ECO:0000256" key="5">
    <source>
        <dbReference type="RuleBase" id="RU362066"/>
    </source>
</evidence>
<comment type="subunit">
    <text evidence="2 5">Homopentamer.</text>
</comment>
<evidence type="ECO:0000259" key="7">
    <source>
        <dbReference type="Pfam" id="PF07195"/>
    </source>
</evidence>
<evidence type="ECO:0000313" key="8">
    <source>
        <dbReference type="EMBL" id="TGE39975.1"/>
    </source>
</evidence>
<evidence type="ECO:0000256" key="3">
    <source>
        <dbReference type="ARBA" id="ARBA00023054"/>
    </source>
</evidence>
<dbReference type="GO" id="GO:0009424">
    <property type="term" value="C:bacterial-type flagellum hook"/>
    <property type="evidence" value="ECO:0007669"/>
    <property type="project" value="UniProtKB-UniRule"/>
</dbReference>
<sequence length="554" mass="58367">MSVSSVGGTYGLSGSGMDIDTLVKNLMAGQQAKADALLQKKTVQEWQKTAYNTVYDDISSFRDSVFNYKLDATLSPHKVTSSNTSVATVTANADAADVTHSLVVAQLASGVNLTSSDSISSTTGAVKTSLATHMGITNSFSLTIGDGTTSKTLTVNPTDSINDVVSAINKAGANVKASYDSTLDRFFLSTSNMGSSAGIEITTSSTNTTGTDDGKAFVDGLKLFTSTPSTTTSTDGTNTTNTATYTSATGKDAVFQLDGVELTQASNTFTISGVKYNLTGVSTGASMDVSNNPVWGSSNTTNLSVSYDVDAAVANVQTLVDAYNKILAKLNGLVDETRYKDYTPLTDAQKEAMSDSDITAWETKAKSGMLHNDNTLTSLINSMRNAFSNPVTGISATYDTVTGKNITYNTASSIGITTGNYSEGGKLELDTDKLKAALANNSDVLKELFGAAGTTKSDGTVDTKTQGIVGRLYDTIESSKKELDQIAGTTANAQYDTESDYAKRILLTSKQILSAEDRFDAMEAAYYTKYNAMEVALQQLSSQSSWLESYGTTS</sequence>
<dbReference type="InterPro" id="IPR003481">
    <property type="entry name" value="FliD_N"/>
</dbReference>
<dbReference type="EMBL" id="SPQQ01000001">
    <property type="protein sequence ID" value="TGE39975.1"/>
    <property type="molecule type" value="Genomic_DNA"/>
</dbReference>
<dbReference type="PANTHER" id="PTHR30288:SF0">
    <property type="entry name" value="FLAGELLAR HOOK-ASSOCIATED PROTEIN 2"/>
    <property type="match status" value="1"/>
</dbReference>
<accession>A0A4Z0RCB7</accession>
<dbReference type="PANTHER" id="PTHR30288">
    <property type="entry name" value="FLAGELLAR CAP/ASSEMBLY PROTEIN FLID"/>
    <property type="match status" value="1"/>
</dbReference>
<keyword evidence="8" id="KW-0969">Cilium</keyword>
<dbReference type="GO" id="GO:0071973">
    <property type="term" value="P:bacterial-type flagellum-dependent cell motility"/>
    <property type="evidence" value="ECO:0007669"/>
    <property type="project" value="TreeGrafter"/>
</dbReference>